<keyword evidence="2" id="KW-1185">Reference proteome</keyword>
<comment type="caution">
    <text evidence="1">The sequence shown here is derived from an EMBL/GenBank/DDBJ whole genome shotgun (WGS) entry which is preliminary data.</text>
</comment>
<evidence type="ECO:0000313" key="2">
    <source>
        <dbReference type="Proteomes" id="UP001165083"/>
    </source>
</evidence>
<name>A0A9W6WP12_9STRA</name>
<evidence type="ECO:0000313" key="1">
    <source>
        <dbReference type="EMBL" id="GMF11976.1"/>
    </source>
</evidence>
<proteinExistence type="predicted"/>
<accession>A0A9W6WP12</accession>
<dbReference type="EMBL" id="BSXW01000095">
    <property type="protein sequence ID" value="GMF11976.1"/>
    <property type="molecule type" value="Genomic_DNA"/>
</dbReference>
<organism evidence="1 2">
    <name type="scientific">Phytophthora lilii</name>
    <dbReference type="NCBI Taxonomy" id="2077276"/>
    <lineage>
        <taxon>Eukaryota</taxon>
        <taxon>Sar</taxon>
        <taxon>Stramenopiles</taxon>
        <taxon>Oomycota</taxon>
        <taxon>Peronosporomycetes</taxon>
        <taxon>Peronosporales</taxon>
        <taxon>Peronosporaceae</taxon>
        <taxon>Phytophthora</taxon>
    </lineage>
</organism>
<dbReference type="AlphaFoldDB" id="A0A9W6WP12"/>
<gene>
    <name evidence="1" type="ORF">Plil01_000263900</name>
</gene>
<dbReference type="Proteomes" id="UP001165083">
    <property type="component" value="Unassembled WGS sequence"/>
</dbReference>
<protein>
    <submittedName>
        <fullName evidence="1">Unnamed protein product</fullName>
    </submittedName>
</protein>
<sequence>MKLATSLGVKVDHIDFKQNLDRSKDYAILNMGTPKLGGTHWIAVSNKHKRYFDPLGLPRPCVIPKDYSYQEVDIQDPQSGTVDNIACYGSTTCRTEKKTISTSYSISSDNHMCNIKHARARI</sequence>
<reference evidence="1" key="1">
    <citation type="submission" date="2023-04" db="EMBL/GenBank/DDBJ databases">
        <title>Phytophthora lilii NBRC 32176.</title>
        <authorList>
            <person name="Ichikawa N."/>
            <person name="Sato H."/>
            <person name="Tonouchi N."/>
        </authorList>
    </citation>
    <scope>NUCLEOTIDE SEQUENCE</scope>
    <source>
        <strain evidence="1">NBRC 32176</strain>
    </source>
</reference>